<dbReference type="VEuPathDB" id="FungiDB:HpaG803571"/>
<dbReference type="AlphaFoldDB" id="M4BBA9"/>
<evidence type="ECO:0000313" key="1">
    <source>
        <dbReference type="EnsemblProtists" id="HpaP803571"/>
    </source>
</evidence>
<protein>
    <submittedName>
        <fullName evidence="1">Uncharacterized protein</fullName>
    </submittedName>
</protein>
<proteinExistence type="predicted"/>
<evidence type="ECO:0000313" key="2">
    <source>
        <dbReference type="Proteomes" id="UP000011713"/>
    </source>
</evidence>
<dbReference type="EnsemblProtists" id="HpaT803571">
    <property type="protein sequence ID" value="HpaP803571"/>
    <property type="gene ID" value="HpaG803571"/>
</dbReference>
<dbReference type="EMBL" id="JH598095">
    <property type="status" value="NOT_ANNOTATED_CDS"/>
    <property type="molecule type" value="Genomic_DNA"/>
</dbReference>
<name>M4BBA9_HYAAE</name>
<dbReference type="InParanoid" id="M4BBA9"/>
<dbReference type="Proteomes" id="UP000011713">
    <property type="component" value="Unassembled WGS sequence"/>
</dbReference>
<dbReference type="HOGENOM" id="CLU_2983165_0_0_1"/>
<reference evidence="2" key="1">
    <citation type="journal article" date="2010" name="Science">
        <title>Signatures of adaptation to obligate biotrophy in the Hyaloperonospora arabidopsidis genome.</title>
        <authorList>
            <person name="Baxter L."/>
            <person name="Tripathy S."/>
            <person name="Ishaque N."/>
            <person name="Boot N."/>
            <person name="Cabral A."/>
            <person name="Kemen E."/>
            <person name="Thines M."/>
            <person name="Ah-Fong A."/>
            <person name="Anderson R."/>
            <person name="Badejoko W."/>
            <person name="Bittner-Eddy P."/>
            <person name="Boore J.L."/>
            <person name="Chibucos M.C."/>
            <person name="Coates M."/>
            <person name="Dehal P."/>
            <person name="Delehaunty K."/>
            <person name="Dong S."/>
            <person name="Downton P."/>
            <person name="Dumas B."/>
            <person name="Fabro G."/>
            <person name="Fronick C."/>
            <person name="Fuerstenberg S.I."/>
            <person name="Fulton L."/>
            <person name="Gaulin E."/>
            <person name="Govers F."/>
            <person name="Hughes L."/>
            <person name="Humphray S."/>
            <person name="Jiang R.H."/>
            <person name="Judelson H."/>
            <person name="Kamoun S."/>
            <person name="Kyung K."/>
            <person name="Meijer H."/>
            <person name="Minx P."/>
            <person name="Morris P."/>
            <person name="Nelson J."/>
            <person name="Phuntumart V."/>
            <person name="Qutob D."/>
            <person name="Rehmany A."/>
            <person name="Rougon-Cardoso A."/>
            <person name="Ryden P."/>
            <person name="Torto-Alalibo T."/>
            <person name="Studholme D."/>
            <person name="Wang Y."/>
            <person name="Win J."/>
            <person name="Wood J."/>
            <person name="Clifton S.W."/>
            <person name="Rogers J."/>
            <person name="Van den Ackerveken G."/>
            <person name="Jones J.D."/>
            <person name="McDowell J.M."/>
            <person name="Beynon J."/>
            <person name="Tyler B.M."/>
        </authorList>
    </citation>
    <scope>NUCLEOTIDE SEQUENCE [LARGE SCALE GENOMIC DNA]</scope>
    <source>
        <strain evidence="2">Emoy2</strain>
    </source>
</reference>
<reference evidence="1" key="2">
    <citation type="submission" date="2015-06" db="UniProtKB">
        <authorList>
            <consortium name="EnsemblProtists"/>
        </authorList>
    </citation>
    <scope>IDENTIFICATION</scope>
    <source>
        <strain evidence="1">Emoy2</strain>
    </source>
</reference>
<accession>M4BBA9</accession>
<organism evidence="1 2">
    <name type="scientific">Hyaloperonospora arabidopsidis (strain Emoy2)</name>
    <name type="common">Downy mildew agent</name>
    <name type="synonym">Peronospora arabidopsidis</name>
    <dbReference type="NCBI Taxonomy" id="559515"/>
    <lineage>
        <taxon>Eukaryota</taxon>
        <taxon>Sar</taxon>
        <taxon>Stramenopiles</taxon>
        <taxon>Oomycota</taxon>
        <taxon>Peronosporomycetes</taxon>
        <taxon>Peronosporales</taxon>
        <taxon>Peronosporaceae</taxon>
        <taxon>Hyaloperonospora</taxon>
    </lineage>
</organism>
<sequence>MLGPRALYLDNRGPVCGCRFCLQYVKQLLALHESVELVDRPFALLFTRSLLSTHAEQE</sequence>
<keyword evidence="2" id="KW-1185">Reference proteome</keyword>